<dbReference type="Pfam" id="PF19036">
    <property type="entry name" value="Fuz_longin_1"/>
    <property type="match status" value="1"/>
</dbReference>
<dbReference type="EMBL" id="JAOPGA020000078">
    <property type="protein sequence ID" value="KAL0476717.1"/>
    <property type="molecule type" value="Genomic_DNA"/>
</dbReference>
<dbReference type="GO" id="GO:0006623">
    <property type="term" value="P:protein targeting to vacuole"/>
    <property type="evidence" value="ECO:0007669"/>
    <property type="project" value="InterPro"/>
</dbReference>
<keyword evidence="3" id="KW-1185">Reference proteome</keyword>
<dbReference type="InterPro" id="IPR004353">
    <property type="entry name" value="Mon1"/>
</dbReference>
<evidence type="ECO:0000313" key="2">
    <source>
        <dbReference type="EMBL" id="KAL0476717.1"/>
    </source>
</evidence>
<dbReference type="Gene3D" id="3.30.450.60">
    <property type="match status" value="1"/>
</dbReference>
<proteinExistence type="predicted"/>
<dbReference type="InterPro" id="IPR011012">
    <property type="entry name" value="Longin-like_dom_sf"/>
</dbReference>
<dbReference type="PANTHER" id="PTHR13027">
    <property type="entry name" value="SAND PROTEIN-RELATED"/>
    <property type="match status" value="1"/>
</dbReference>
<dbReference type="SUPFAM" id="SSF64356">
    <property type="entry name" value="SNARE-like"/>
    <property type="match status" value="1"/>
</dbReference>
<name>A0AAW2YHR7_9EUKA</name>
<organism evidence="2 3">
    <name type="scientific">Acrasis kona</name>
    <dbReference type="NCBI Taxonomy" id="1008807"/>
    <lineage>
        <taxon>Eukaryota</taxon>
        <taxon>Discoba</taxon>
        <taxon>Heterolobosea</taxon>
        <taxon>Tetramitia</taxon>
        <taxon>Eutetramitia</taxon>
        <taxon>Acrasidae</taxon>
        <taxon>Acrasis</taxon>
    </lineage>
</organism>
<dbReference type="Proteomes" id="UP001431209">
    <property type="component" value="Unassembled WGS sequence"/>
</dbReference>
<feature type="domain" description="FUZ/MON1/HPS1 first Longin" evidence="1">
    <location>
        <begin position="123"/>
        <end position="246"/>
    </location>
</feature>
<reference evidence="2 3" key="1">
    <citation type="submission" date="2024-03" db="EMBL/GenBank/DDBJ databases">
        <title>The Acrasis kona genome and developmental transcriptomes reveal deep origins of eukaryotic multicellular pathways.</title>
        <authorList>
            <person name="Sheikh S."/>
            <person name="Fu C.-J."/>
            <person name="Brown M.W."/>
            <person name="Baldauf S.L."/>
        </authorList>
    </citation>
    <scope>NUCLEOTIDE SEQUENCE [LARGE SCALE GENOMIC DNA]</scope>
    <source>
        <strain evidence="2 3">ATCC MYA-3509</strain>
    </source>
</reference>
<dbReference type="InterPro" id="IPR043972">
    <property type="entry name" value="FUZ/MON1/HPS1_longin_1"/>
</dbReference>
<accession>A0AAW2YHR7</accession>
<sequence length="284" mass="32054">MPGREALRYHHDMGSMIIDPSTINLGGDTTLDSIQDESLFEGDVVEKPQSADTLVTDENETVVEEPVLENIDNSVDIITKLTSDSTPVVATSFETKSVNDVEPSFVIHKKDDFTSQHWRDRKKHIFILSNSGKPIFTRYGDENELNPVMSFFLAIVEFVNDPKLPDTIRTVVAGGLKFVYVLKGSLYFVAVSRTSESAQELALQLQYLYEMIIFILTEAVQDLLLRRSNFDLRNLLGGADGLLYSLMSNMSHSLSFSFRALEIVPIHKSIEKQNIRDTSKEQER</sequence>
<dbReference type="GO" id="GO:0016192">
    <property type="term" value="P:vesicle-mediated transport"/>
    <property type="evidence" value="ECO:0007669"/>
    <property type="project" value="InterPro"/>
</dbReference>
<gene>
    <name evidence="2" type="ORF">AKO1_006200</name>
</gene>
<protein>
    <submittedName>
        <fullName evidence="2">Plasma membrane-type calcium-transporting ATPase</fullName>
    </submittedName>
</protein>
<dbReference type="PRINTS" id="PR01546">
    <property type="entry name" value="YEAST73DUF"/>
</dbReference>
<evidence type="ECO:0000259" key="1">
    <source>
        <dbReference type="Pfam" id="PF19036"/>
    </source>
</evidence>
<dbReference type="PANTHER" id="PTHR13027:SF7">
    <property type="entry name" value="VACUOLAR FUSION PROTEIN MON1 HOMOLOG"/>
    <property type="match status" value="1"/>
</dbReference>
<comment type="caution">
    <text evidence="2">The sequence shown here is derived from an EMBL/GenBank/DDBJ whole genome shotgun (WGS) entry which is preliminary data.</text>
</comment>
<dbReference type="AlphaFoldDB" id="A0AAW2YHR7"/>
<evidence type="ECO:0000313" key="3">
    <source>
        <dbReference type="Proteomes" id="UP001431209"/>
    </source>
</evidence>